<sequence length="294" mass="32837">MQRIVPNVWCQGNAVEVGEFYSAVLPQTSAETTMNYPTEGLLDFQRDFAGQPLVVDVTVSGYQIRLINAGHEFRPTPAISFILNMDPLLFDGGEDEARTRIQSIWEVFAEGGQVRMELGEYPFSKLYGWVEDRFGVNWQLMLSDPAGERRPLVIPQFLFTGPVAQAQQAIELYTGLIPDSGTGMVMPHPDEANGIMFAEFQLAGQWFSGMDGGTDHDFTFTPGLSLEISCADQDEIDRLWEALSSVPEAEQCGWVVDRYGVSWQIVPQNMGELMQHPGAFARMLDMKKLIIAEL</sequence>
<dbReference type="RefSeq" id="WP_103465900.1">
    <property type="nucleotide sequence ID" value="NZ_PPXC01000008.1"/>
</dbReference>
<evidence type="ECO:0000313" key="3">
    <source>
        <dbReference type="Proteomes" id="UP000237061"/>
    </source>
</evidence>
<feature type="domain" description="PhnB-like" evidence="1">
    <location>
        <begin position="2"/>
        <end position="140"/>
    </location>
</feature>
<dbReference type="CDD" id="cd06588">
    <property type="entry name" value="PhnB_like"/>
    <property type="match status" value="2"/>
</dbReference>
<comment type="caution">
    <text evidence="2">The sequence shown here is derived from an EMBL/GenBank/DDBJ whole genome shotgun (WGS) entry which is preliminary data.</text>
</comment>
<proteinExistence type="predicted"/>
<dbReference type="EMBL" id="PPXC01000008">
    <property type="protein sequence ID" value="POH73155.1"/>
    <property type="molecule type" value="Genomic_DNA"/>
</dbReference>
<feature type="domain" description="PhnB-like" evidence="1">
    <location>
        <begin position="154"/>
        <end position="266"/>
    </location>
</feature>
<dbReference type="Gene3D" id="3.30.720.110">
    <property type="match status" value="1"/>
</dbReference>
<name>A0A2S3ZV68_ARTGL</name>
<gene>
    <name evidence="2" type="ORF">CVS27_11545</name>
</gene>
<dbReference type="Pfam" id="PF06983">
    <property type="entry name" value="3-dmu-9_3-mt"/>
    <property type="match status" value="2"/>
</dbReference>
<dbReference type="AlphaFoldDB" id="A0A2S3ZV68"/>
<dbReference type="InterPro" id="IPR029068">
    <property type="entry name" value="Glyas_Bleomycin-R_OHBP_Dase"/>
</dbReference>
<dbReference type="Gene3D" id="3.30.720.100">
    <property type="match status" value="1"/>
</dbReference>
<dbReference type="SUPFAM" id="SSF54593">
    <property type="entry name" value="Glyoxalase/Bleomycin resistance protein/Dihydroxybiphenyl dioxygenase"/>
    <property type="match status" value="2"/>
</dbReference>
<organism evidence="2 3">
    <name type="scientific">Arthrobacter glacialis</name>
    <dbReference type="NCBI Taxonomy" id="1664"/>
    <lineage>
        <taxon>Bacteria</taxon>
        <taxon>Bacillati</taxon>
        <taxon>Actinomycetota</taxon>
        <taxon>Actinomycetes</taxon>
        <taxon>Micrococcales</taxon>
        <taxon>Micrococcaceae</taxon>
        <taxon>Arthrobacter</taxon>
    </lineage>
</organism>
<reference evidence="2 3" key="1">
    <citation type="submission" date="2018-01" db="EMBL/GenBank/DDBJ databases">
        <title>Arthrobacter sp. nov., from glaciers in China.</title>
        <authorList>
            <person name="Liu Q."/>
            <person name="Xin Y.-H."/>
        </authorList>
    </citation>
    <scope>NUCLEOTIDE SEQUENCE [LARGE SCALE GENOMIC DNA]</scope>
    <source>
        <strain evidence="2 3">HLT2-12-2</strain>
    </source>
</reference>
<evidence type="ECO:0000259" key="1">
    <source>
        <dbReference type="Pfam" id="PF06983"/>
    </source>
</evidence>
<evidence type="ECO:0000313" key="2">
    <source>
        <dbReference type="EMBL" id="POH73155.1"/>
    </source>
</evidence>
<protein>
    <recommendedName>
        <fullName evidence="1">PhnB-like domain-containing protein</fullName>
    </recommendedName>
</protein>
<keyword evidence="3" id="KW-1185">Reference proteome</keyword>
<dbReference type="InterPro" id="IPR028973">
    <property type="entry name" value="PhnB-like"/>
</dbReference>
<dbReference type="Gene3D" id="3.10.180.10">
    <property type="entry name" value="2,3-Dihydroxybiphenyl 1,2-Dioxygenase, domain 1"/>
    <property type="match status" value="1"/>
</dbReference>
<dbReference type="PANTHER" id="PTHR33990">
    <property type="entry name" value="PROTEIN YJDN-RELATED"/>
    <property type="match status" value="1"/>
</dbReference>
<accession>A0A2S3ZV68</accession>
<dbReference type="Proteomes" id="UP000237061">
    <property type="component" value="Unassembled WGS sequence"/>
</dbReference>